<proteinExistence type="predicted"/>
<name>A0A444RY14_VERDA</name>
<dbReference type="AlphaFoldDB" id="A0A444RY14"/>
<evidence type="ECO:0000313" key="3">
    <source>
        <dbReference type="Proteomes" id="UP000288725"/>
    </source>
</evidence>
<organism evidence="2 3">
    <name type="scientific">Verticillium dahliae</name>
    <name type="common">Verticillium wilt</name>
    <dbReference type="NCBI Taxonomy" id="27337"/>
    <lineage>
        <taxon>Eukaryota</taxon>
        <taxon>Fungi</taxon>
        <taxon>Dikarya</taxon>
        <taxon>Ascomycota</taxon>
        <taxon>Pezizomycotina</taxon>
        <taxon>Sordariomycetes</taxon>
        <taxon>Hypocreomycetidae</taxon>
        <taxon>Glomerellales</taxon>
        <taxon>Plectosphaerellaceae</taxon>
        <taxon>Verticillium</taxon>
    </lineage>
</organism>
<protein>
    <submittedName>
        <fullName evidence="2">Uncharacterized protein</fullName>
    </submittedName>
</protein>
<gene>
    <name evidence="2" type="ORF">VDGE_30781</name>
</gene>
<dbReference type="EMBL" id="RSDZ01000055">
    <property type="protein sequence ID" value="RXG46037.1"/>
    <property type="molecule type" value="Genomic_DNA"/>
</dbReference>
<sequence length="71" mass="7732">MKTIDINVLLSERPSSRATCDRRRIRPSFSSLGRNALITLAIHLITSASPLSPHSAGSDASSKQDERDVLN</sequence>
<reference evidence="2 3" key="1">
    <citation type="submission" date="2018-12" db="EMBL/GenBank/DDBJ databases">
        <title>Genome of Verticillium dahliae isolate Getta Getta.</title>
        <authorList>
            <person name="Gardiner D.M."/>
        </authorList>
    </citation>
    <scope>NUCLEOTIDE SEQUENCE [LARGE SCALE GENOMIC DNA]</scope>
    <source>
        <strain evidence="2 3">Getta Getta</strain>
    </source>
</reference>
<evidence type="ECO:0000313" key="2">
    <source>
        <dbReference type="EMBL" id="RXG46037.1"/>
    </source>
</evidence>
<evidence type="ECO:0000256" key="1">
    <source>
        <dbReference type="SAM" id="MobiDB-lite"/>
    </source>
</evidence>
<dbReference type="Proteomes" id="UP000288725">
    <property type="component" value="Chromosome 2"/>
</dbReference>
<comment type="caution">
    <text evidence="2">The sequence shown here is derived from an EMBL/GenBank/DDBJ whole genome shotgun (WGS) entry which is preliminary data.</text>
</comment>
<feature type="compositionally biased region" description="Basic and acidic residues" evidence="1">
    <location>
        <begin position="62"/>
        <end position="71"/>
    </location>
</feature>
<accession>A0A444RY14</accession>
<feature type="region of interest" description="Disordered" evidence="1">
    <location>
        <begin position="49"/>
        <end position="71"/>
    </location>
</feature>